<evidence type="ECO:0000256" key="1">
    <source>
        <dbReference type="SAM" id="SignalP"/>
    </source>
</evidence>
<feature type="signal peptide" evidence="1">
    <location>
        <begin position="1"/>
        <end position="21"/>
    </location>
</feature>
<sequence length="165" mass="17799">MRPSAVLLLLRVTFGFTCAAAQAVLPGSENVQLQRCLSLSAAQVVEQVTIQLSNTSREAIVHSITSELAALGRRCFKANVTVYRPIRLLVPLVDSYPVWQRRAAEFEATTGIPVVLDTVPFLSSAVEMSTELQSSPMRDGWIMDPSLTGATCLECVATAGYPPMG</sequence>
<comment type="caution">
    <text evidence="2">The sequence shown here is derived from an EMBL/GenBank/DDBJ whole genome shotgun (WGS) entry which is preliminary data.</text>
</comment>
<organism evidence="2 3">
    <name type="scientific">Haematococcus lacustris</name>
    <name type="common">Green alga</name>
    <name type="synonym">Haematococcus pluvialis</name>
    <dbReference type="NCBI Taxonomy" id="44745"/>
    <lineage>
        <taxon>Eukaryota</taxon>
        <taxon>Viridiplantae</taxon>
        <taxon>Chlorophyta</taxon>
        <taxon>core chlorophytes</taxon>
        <taxon>Chlorophyceae</taxon>
        <taxon>CS clade</taxon>
        <taxon>Chlamydomonadales</taxon>
        <taxon>Haematococcaceae</taxon>
        <taxon>Haematococcus</taxon>
    </lineage>
</organism>
<name>A0A6A0A5E2_HAELA</name>
<dbReference type="AlphaFoldDB" id="A0A6A0A5E2"/>
<protein>
    <submittedName>
        <fullName evidence="2">Guanylate cyclase domain-containing protein</fullName>
    </submittedName>
</protein>
<keyword evidence="1" id="KW-0732">Signal</keyword>
<evidence type="ECO:0000313" key="3">
    <source>
        <dbReference type="Proteomes" id="UP000485058"/>
    </source>
</evidence>
<accession>A0A6A0A5E2</accession>
<evidence type="ECO:0000313" key="2">
    <source>
        <dbReference type="EMBL" id="GFH27723.1"/>
    </source>
</evidence>
<dbReference type="EMBL" id="BLLF01003592">
    <property type="protein sequence ID" value="GFH27723.1"/>
    <property type="molecule type" value="Genomic_DNA"/>
</dbReference>
<proteinExistence type="predicted"/>
<reference evidence="2 3" key="1">
    <citation type="submission" date="2020-02" db="EMBL/GenBank/DDBJ databases">
        <title>Draft genome sequence of Haematococcus lacustris strain NIES-144.</title>
        <authorList>
            <person name="Morimoto D."/>
            <person name="Nakagawa S."/>
            <person name="Yoshida T."/>
            <person name="Sawayama S."/>
        </authorList>
    </citation>
    <scope>NUCLEOTIDE SEQUENCE [LARGE SCALE GENOMIC DNA]</scope>
    <source>
        <strain evidence="2 3">NIES-144</strain>
    </source>
</reference>
<keyword evidence="3" id="KW-1185">Reference proteome</keyword>
<gene>
    <name evidence="2" type="ORF">HaLaN_26094</name>
</gene>
<dbReference type="Proteomes" id="UP000485058">
    <property type="component" value="Unassembled WGS sequence"/>
</dbReference>
<feature type="chain" id="PRO_5025367351" evidence="1">
    <location>
        <begin position="22"/>
        <end position="165"/>
    </location>
</feature>